<dbReference type="RefSeq" id="WP_200505756.1">
    <property type="nucleotide sequence ID" value="NZ_JAEHFX010000003.1"/>
</dbReference>
<protein>
    <recommendedName>
        <fullName evidence="3">DUF4843 domain-containing protein</fullName>
    </recommendedName>
</protein>
<evidence type="ECO:0000313" key="2">
    <source>
        <dbReference type="Proteomes" id="UP000644147"/>
    </source>
</evidence>
<name>A0ABS1C1G3_9BACT</name>
<organism evidence="1 2">
    <name type="scientific">Adhaeribacter terrigena</name>
    <dbReference type="NCBI Taxonomy" id="2793070"/>
    <lineage>
        <taxon>Bacteria</taxon>
        <taxon>Pseudomonadati</taxon>
        <taxon>Bacteroidota</taxon>
        <taxon>Cytophagia</taxon>
        <taxon>Cytophagales</taxon>
        <taxon>Hymenobacteraceae</taxon>
        <taxon>Adhaeribacter</taxon>
    </lineage>
</organism>
<proteinExistence type="predicted"/>
<sequence length="242" mass="26724">MYSKLLKYRVVFLFPALSFMGCELENPVAPVDGCDMFSFSTDSESILADSSSQMAITVHINENVGQPKKVKFGTNFGYLDSTYNFGDTPVKELAINAKNRVVKVILKSETNFTENAFITAFIGNNSCSIKIPVKWAYPEDMILTARKVKFASGTSKDSTIIKVSLFRQSGKVTNSSKVNFSIITTDSSKVQADITPFSLSKNQMANATLRRYSNDTGEFFVKAETQNNIGGTIAKTIKITFE</sequence>
<dbReference type="EMBL" id="JAEHFX010000003">
    <property type="protein sequence ID" value="MBK0403012.1"/>
    <property type="molecule type" value="Genomic_DNA"/>
</dbReference>
<dbReference type="PROSITE" id="PS51257">
    <property type="entry name" value="PROKAR_LIPOPROTEIN"/>
    <property type="match status" value="1"/>
</dbReference>
<comment type="caution">
    <text evidence="1">The sequence shown here is derived from an EMBL/GenBank/DDBJ whole genome shotgun (WGS) entry which is preliminary data.</text>
</comment>
<keyword evidence="2" id="KW-1185">Reference proteome</keyword>
<evidence type="ECO:0008006" key="3">
    <source>
        <dbReference type="Google" id="ProtNLM"/>
    </source>
</evidence>
<dbReference type="Proteomes" id="UP000644147">
    <property type="component" value="Unassembled WGS sequence"/>
</dbReference>
<gene>
    <name evidence="1" type="ORF">I5M27_08435</name>
</gene>
<evidence type="ECO:0000313" key="1">
    <source>
        <dbReference type="EMBL" id="MBK0403012.1"/>
    </source>
</evidence>
<reference evidence="1 2" key="1">
    <citation type="submission" date="2020-12" db="EMBL/GenBank/DDBJ databases">
        <title>Bacterial novel species Adhaeribacter sp. BT258 isolated from soil.</title>
        <authorList>
            <person name="Jung H.-Y."/>
        </authorList>
    </citation>
    <scope>NUCLEOTIDE SEQUENCE [LARGE SCALE GENOMIC DNA]</scope>
    <source>
        <strain evidence="1 2">BT258</strain>
    </source>
</reference>
<accession>A0ABS1C1G3</accession>